<organism evidence="1 2">
    <name type="scientific">Scutellospora calospora</name>
    <dbReference type="NCBI Taxonomy" id="85575"/>
    <lineage>
        <taxon>Eukaryota</taxon>
        <taxon>Fungi</taxon>
        <taxon>Fungi incertae sedis</taxon>
        <taxon>Mucoromycota</taxon>
        <taxon>Glomeromycotina</taxon>
        <taxon>Glomeromycetes</taxon>
        <taxon>Diversisporales</taxon>
        <taxon>Gigasporaceae</taxon>
        <taxon>Scutellospora</taxon>
    </lineage>
</organism>
<protein>
    <submittedName>
        <fullName evidence="1">1680_t:CDS:1</fullName>
    </submittedName>
</protein>
<evidence type="ECO:0000313" key="2">
    <source>
        <dbReference type="Proteomes" id="UP000789860"/>
    </source>
</evidence>
<reference evidence="1" key="1">
    <citation type="submission" date="2021-06" db="EMBL/GenBank/DDBJ databases">
        <authorList>
            <person name="Kallberg Y."/>
            <person name="Tangrot J."/>
            <person name="Rosling A."/>
        </authorList>
    </citation>
    <scope>NUCLEOTIDE SEQUENCE</scope>
    <source>
        <strain evidence="1">AU212A</strain>
    </source>
</reference>
<gene>
    <name evidence="1" type="ORF">SCALOS_LOCUS8663</name>
</gene>
<feature type="non-terminal residue" evidence="1">
    <location>
        <position position="1"/>
    </location>
</feature>
<proteinExistence type="predicted"/>
<accession>A0ACA9NEW2</accession>
<keyword evidence="2" id="KW-1185">Reference proteome</keyword>
<dbReference type="Proteomes" id="UP000789860">
    <property type="component" value="Unassembled WGS sequence"/>
</dbReference>
<comment type="caution">
    <text evidence="1">The sequence shown here is derived from an EMBL/GenBank/DDBJ whole genome shotgun (WGS) entry which is preliminary data.</text>
</comment>
<name>A0ACA9NEW2_9GLOM</name>
<dbReference type="EMBL" id="CAJVPM010023762">
    <property type="protein sequence ID" value="CAG8650961.1"/>
    <property type="molecule type" value="Genomic_DNA"/>
</dbReference>
<evidence type="ECO:0000313" key="1">
    <source>
        <dbReference type="EMBL" id="CAG8650961.1"/>
    </source>
</evidence>
<sequence>NEAWVKELEWTGKKDFNDAKVTRWITKDTGEHAGEARTFGGFTFLRIFEAGHMVPYDQPRPSLDFFNRWLSKEDFD</sequence>